<comment type="caution">
    <text evidence="2">The sequence shown here is derived from an EMBL/GenBank/DDBJ whole genome shotgun (WGS) entry which is preliminary data.</text>
</comment>
<dbReference type="Proteomes" id="UP001230504">
    <property type="component" value="Unassembled WGS sequence"/>
</dbReference>
<feature type="signal peptide" evidence="1">
    <location>
        <begin position="1"/>
        <end position="24"/>
    </location>
</feature>
<name>A0AAD8Q9T0_9PEZI</name>
<dbReference type="EMBL" id="JAHLJV010000006">
    <property type="protein sequence ID" value="KAK1598061.1"/>
    <property type="molecule type" value="Genomic_DNA"/>
</dbReference>
<keyword evidence="3" id="KW-1185">Reference proteome</keyword>
<sequence>MASRQINCPSSFLLRLWTVPAVVAVVGTYPEPHFNPSQVAMVPSPLLFTFFPLHLRLSFSFPPPHSLGVGTSLAAKYILLTLYSLTPMAELHICSRAIPSFTENESAPLPCGGYLSPLSIADVYGASLIFSISRGPSSRRASTVQLNHIRNTHRFRLQSKSKSIMRPPNQFSIPGLGIP</sequence>
<accession>A0AAD8Q9T0</accession>
<dbReference type="AlphaFoldDB" id="A0AAD8Q9T0"/>
<protein>
    <submittedName>
        <fullName evidence="2">Uncharacterized protein</fullName>
    </submittedName>
</protein>
<reference evidence="2" key="1">
    <citation type="submission" date="2021-06" db="EMBL/GenBank/DDBJ databases">
        <title>Comparative genomics, transcriptomics and evolutionary studies reveal genomic signatures of adaptation to plant cell wall in hemibiotrophic fungi.</title>
        <authorList>
            <consortium name="DOE Joint Genome Institute"/>
            <person name="Baroncelli R."/>
            <person name="Diaz J.F."/>
            <person name="Benocci T."/>
            <person name="Peng M."/>
            <person name="Battaglia E."/>
            <person name="Haridas S."/>
            <person name="Andreopoulos W."/>
            <person name="Labutti K."/>
            <person name="Pangilinan J."/>
            <person name="Floch G.L."/>
            <person name="Makela M.R."/>
            <person name="Henrissat B."/>
            <person name="Grigoriev I.V."/>
            <person name="Crouch J.A."/>
            <person name="De Vries R.P."/>
            <person name="Sukno S.A."/>
            <person name="Thon M.R."/>
        </authorList>
    </citation>
    <scope>NUCLEOTIDE SEQUENCE</scope>
    <source>
        <strain evidence="2">CBS 125086</strain>
    </source>
</reference>
<evidence type="ECO:0000256" key="1">
    <source>
        <dbReference type="SAM" id="SignalP"/>
    </source>
</evidence>
<dbReference type="RefSeq" id="XP_060418806.1">
    <property type="nucleotide sequence ID" value="XM_060552470.1"/>
</dbReference>
<evidence type="ECO:0000313" key="2">
    <source>
        <dbReference type="EMBL" id="KAK1598061.1"/>
    </source>
</evidence>
<evidence type="ECO:0000313" key="3">
    <source>
        <dbReference type="Proteomes" id="UP001230504"/>
    </source>
</evidence>
<feature type="chain" id="PRO_5042168433" evidence="1">
    <location>
        <begin position="25"/>
        <end position="179"/>
    </location>
</feature>
<keyword evidence="1" id="KW-0732">Signal</keyword>
<dbReference type="GeneID" id="85436710"/>
<organism evidence="2 3">
    <name type="scientific">Colletotrichum navitas</name>
    <dbReference type="NCBI Taxonomy" id="681940"/>
    <lineage>
        <taxon>Eukaryota</taxon>
        <taxon>Fungi</taxon>
        <taxon>Dikarya</taxon>
        <taxon>Ascomycota</taxon>
        <taxon>Pezizomycotina</taxon>
        <taxon>Sordariomycetes</taxon>
        <taxon>Hypocreomycetidae</taxon>
        <taxon>Glomerellales</taxon>
        <taxon>Glomerellaceae</taxon>
        <taxon>Colletotrichum</taxon>
        <taxon>Colletotrichum graminicola species complex</taxon>
    </lineage>
</organism>
<proteinExistence type="predicted"/>
<gene>
    <name evidence="2" type="ORF">LY79DRAFT_327328</name>
</gene>